<evidence type="ECO:0000256" key="3">
    <source>
        <dbReference type="SAM" id="MobiDB-lite"/>
    </source>
</evidence>
<protein>
    <submittedName>
        <fullName evidence="6">Phage tail tape measure protein</fullName>
    </submittedName>
</protein>
<dbReference type="RefSeq" id="WP_274584097.1">
    <property type="nucleotide sequence ID" value="NZ_CP146598.1"/>
</dbReference>
<dbReference type="Proteomes" id="UP001149607">
    <property type="component" value="Chromosome"/>
</dbReference>
<organism evidence="6">
    <name type="scientific">Neisseria leonii</name>
    <dbReference type="NCBI Taxonomy" id="2995413"/>
    <lineage>
        <taxon>Bacteria</taxon>
        <taxon>Pseudomonadati</taxon>
        <taxon>Pseudomonadota</taxon>
        <taxon>Betaproteobacteria</taxon>
        <taxon>Neisseriales</taxon>
        <taxon>Neisseriaceae</taxon>
        <taxon>Neisseria</taxon>
    </lineage>
</organism>
<evidence type="ECO:0000313" key="6">
    <source>
        <dbReference type="EMBL" id="MDD9326750.1"/>
    </source>
</evidence>
<name>A0A9X4DZJ7_9NEIS</name>
<keyword evidence="1" id="KW-1188">Viral release from host cell</keyword>
<feature type="coiled-coil region" evidence="2">
    <location>
        <begin position="1605"/>
        <end position="1683"/>
    </location>
</feature>
<dbReference type="EMBL" id="JAPQFL010000001">
    <property type="protein sequence ID" value="MDD9326750.1"/>
    <property type="molecule type" value="Genomic_DNA"/>
</dbReference>
<keyword evidence="8" id="KW-1185">Reference proteome</keyword>
<dbReference type="Pfam" id="PF10145">
    <property type="entry name" value="PhageMin_Tail"/>
    <property type="match status" value="1"/>
</dbReference>
<dbReference type="EMBL" id="CP146598">
    <property type="protein sequence ID" value="WWY03172.1"/>
    <property type="molecule type" value="Genomic_DNA"/>
</dbReference>
<evidence type="ECO:0000313" key="7">
    <source>
        <dbReference type="EMBL" id="WWY03172.1"/>
    </source>
</evidence>
<feature type="domain" description="Bacteriophage tail tape measure C-terminal" evidence="4">
    <location>
        <begin position="1733"/>
        <end position="1806"/>
    </location>
</feature>
<accession>A0A9X4DZJ7</accession>
<evidence type="ECO:0000313" key="8">
    <source>
        <dbReference type="Proteomes" id="UP001149607"/>
    </source>
</evidence>
<evidence type="ECO:0000259" key="5">
    <source>
        <dbReference type="Pfam" id="PF10145"/>
    </source>
</evidence>
<dbReference type="NCBIfam" id="TIGR01760">
    <property type="entry name" value="tape_meas_TP901"/>
    <property type="match status" value="1"/>
</dbReference>
<dbReference type="PANTHER" id="PTHR37813:SF1">
    <property type="entry name" value="FELS-2 PROPHAGE PROTEIN"/>
    <property type="match status" value="1"/>
</dbReference>
<feature type="region of interest" description="Disordered" evidence="3">
    <location>
        <begin position="310"/>
        <end position="330"/>
    </location>
</feature>
<dbReference type="InterPro" id="IPR006431">
    <property type="entry name" value="Phage_tape_meas_C"/>
</dbReference>
<dbReference type="PANTHER" id="PTHR37813">
    <property type="entry name" value="FELS-2 PROPHAGE PROTEIN"/>
    <property type="match status" value="1"/>
</dbReference>
<evidence type="ECO:0000256" key="2">
    <source>
        <dbReference type="SAM" id="Coils"/>
    </source>
</evidence>
<reference evidence="7" key="2">
    <citation type="submission" date="2024-02" db="EMBL/GenBank/DDBJ databases">
        <title>Neisseria leonii sp. nov.</title>
        <authorList>
            <person name="Boutroux M."/>
            <person name="Favre-Rochex S."/>
            <person name="Gorgette O."/>
            <person name="Touak G."/>
            <person name="Muhle E."/>
            <person name="Chesneau O."/>
            <person name="Clermont D."/>
            <person name="Rahi P."/>
        </authorList>
    </citation>
    <scope>NUCLEOTIDE SEQUENCE</scope>
    <source>
        <strain evidence="7">51.81</strain>
    </source>
</reference>
<feature type="domain" description="Phage tail tape measure protein" evidence="5">
    <location>
        <begin position="523"/>
        <end position="719"/>
    </location>
</feature>
<reference evidence="6" key="1">
    <citation type="submission" date="2022-10" db="EMBL/GenBank/DDBJ databases">
        <authorList>
            <person name="Boutroux M."/>
        </authorList>
    </citation>
    <scope>NUCLEOTIDE SEQUENCE</scope>
    <source>
        <strain evidence="6">51.81</strain>
    </source>
</reference>
<dbReference type="Pfam" id="PF09718">
    <property type="entry name" value="Tape_meas_lam_C"/>
    <property type="match status" value="1"/>
</dbReference>
<keyword evidence="2" id="KW-0175">Coiled coil</keyword>
<evidence type="ECO:0000259" key="4">
    <source>
        <dbReference type="Pfam" id="PF09718"/>
    </source>
</evidence>
<sequence length="1969" mass="214515">MSDDINLTVGVEGFDKAMGQIKQLDGAIQNVGSNPKGLRQAMQDMDELQAKVGNLAATLRNGGKAIDFRTLEPGKPVTLKGAEKASKKLRMTESAREAQEALKQLYRTMSNPEAVRLDLDTRGLDAHIKSFREYVRLINLASSNKNAAGMAYHALGKSYYGQMLDSVGEANERLNQLESQRVWRNGSIKYVKDVKAERIAAEKEAAKAGIDSDNARTQQALNNIAKVEAARINADARKYVAEVKAKSDAGADEAKKYRADADVVRSYNAVDIQEKRLQQEQLKNERVLEKAVQDRLTATHRSQLRMDEYARKQADREKREAARRADAEAKSAERRIEQAAAYNAKVGEGNAAYGRRIALLEEGIRKQTLTAKAVEQEVQYLQKVERGLANIQKEPAGKGRDRLIRDFKGKYGSDAMSEEAAVTRQRLLTSLTGEYSKNLTAAAQRVQGIESMSRVLHPIWRGMAASAGQIYLAWGNAAGLMAGLAVGSAALKSVTLGKDLGWQMELVGVAAETGSQEVNRLRDAVLELGSSGSLYGPVELASALRVLAQAGLKTQEALQMLPTTLNLSLVAEVDTENAALFLAGLRTAFSLDDDPSGELVRQAADQTAKAAAESQTSIEQMMESMKQASSESNKFGMSVSDTSAALALLARVNITGSAAGTAMKNLLTDLAGRTDRSRAALEALGISVYNAQGMVKPFSQIMRELQERFAGMTDKSKQNWMRSFLNERGMRAANVLLNTTVEEFERLSASVDRAKENLGYTALQAERLGQTAEGSFRGMKSAWQTTLATVGTESENQFKSLMQSLTSLANDGAVKETIGGITWGLMLMAQATSAVAKGLSAVYPLVGTVVAGLSAFGTAKMFGWGVEAFKAATGIKTLTFSLAGLKAALAALSAAAIASPLTSLFVTAATVAAGTYLSVKALQEKVVDVRAELKKISEVAGSVSTEVYERFNKLGIGRDIDLRLGIGVDLDKYNQMVGEAQRVSKQMVLETAKDAEGFQRNLEKIVAVTSDEMAKFAERTRKAAGETSQYELEQRVMVLDRTKSLLDNQLTKFDQYHADQKKLSRESMEVRANYERELNNIVIELMNRRTQLAVQQMRETAAEAIRQQSILGSFFDSMFDDAGQKLRDNKILTAAQSGNTEFLNESDRRIYIELMQSGDISSRGVRAARTRVEDPSEGMEHYRRLYKSMIGKDTAEMWSRRLKEDPQKSSVYLQKLLGGIQTERENAVFKTGGLSEKDERILRSVEQIAKAQLSEMKADEVKTQQDLRTRRFSAVDPDANFDPPKKEKKERTPTYTPIDVQGQIVKLKQTELDLTKQSVEVLEERMKREKAINGRASLETIQALHKASVEAIQAKYAKEREENNKAQENLQKAYEKAEKASKDMSLSEADRKRAAEDLRRLKEGTASVTVPSRQSSAVSPYNTGARGSIGKYEVGATANGLRFKNREEAMGGGRTHDATLMLAQYIQKLLGGKLERFTAFNDKYHHSERYFAKKGKRDPGIHGTGRAFDFTLSSPKMAKQLAASLRTTFKQMGFGNDIKLLDEYTKPSKGSTAPHFDVRFVTKEAADRFYNMVTKGQGLPLGSPDMPQPVSGQPYAKQMEAYDAKNELINRREIAELQAETLRNAKEEAAYRLDIVEEQHRQAVQQLEVAEAELDVRFSLGLATKQETEAAKLQLQLERMKEDSLLRQAKLRAEAGVGPNDYVRAVGEEVQNTSTKQEILARTSEAKMAEQYSWTAGWNKAYKQLVDDSLSYGKFAQDVFGSLAGGLTNAFEQMALNGKKSFSDLARAVLADLSKILFRMAMARLISSAFGALGGAAGATAGAAGAGAAGGTAFGSGPADSLFAKGGVFEEGGRLSAFASGGIVNSPTRFNFAGGRGLMGENGAEGILPLSRMANGDLGVQFAGGGAGTVVNAPVQVSVQVNSDGSTESEVTAEQGRQLGEAVRVAVIAEVTKMLRPGGLINQSVKGTA</sequence>
<dbReference type="InterPro" id="IPR010090">
    <property type="entry name" value="Phage_tape_meas"/>
</dbReference>
<proteinExistence type="predicted"/>
<gene>
    <name evidence="6" type="ORF">ORY91_000117</name>
    <name evidence="7" type="ORF">V9W64_10900</name>
</gene>
<feature type="coiled-coil region" evidence="2">
    <location>
        <begin position="1305"/>
        <end position="1383"/>
    </location>
</feature>
<evidence type="ECO:0000256" key="1">
    <source>
        <dbReference type="ARBA" id="ARBA00022612"/>
    </source>
</evidence>